<dbReference type="AlphaFoldDB" id="A0A162CXX7"/>
<dbReference type="Proteomes" id="UP000076858">
    <property type="component" value="Unassembled WGS sequence"/>
</dbReference>
<organism evidence="1 2">
    <name type="scientific">Daphnia magna</name>
    <dbReference type="NCBI Taxonomy" id="35525"/>
    <lineage>
        <taxon>Eukaryota</taxon>
        <taxon>Metazoa</taxon>
        <taxon>Ecdysozoa</taxon>
        <taxon>Arthropoda</taxon>
        <taxon>Crustacea</taxon>
        <taxon>Branchiopoda</taxon>
        <taxon>Diplostraca</taxon>
        <taxon>Cladocera</taxon>
        <taxon>Anomopoda</taxon>
        <taxon>Daphniidae</taxon>
        <taxon>Daphnia</taxon>
    </lineage>
</organism>
<comment type="caution">
    <text evidence="1">The sequence shown here is derived from an EMBL/GenBank/DDBJ whole genome shotgun (WGS) entry which is preliminary data.</text>
</comment>
<feature type="non-terminal residue" evidence="1">
    <location>
        <position position="115"/>
    </location>
</feature>
<feature type="non-terminal residue" evidence="1">
    <location>
        <position position="1"/>
    </location>
</feature>
<evidence type="ECO:0000313" key="1">
    <source>
        <dbReference type="EMBL" id="KZR95964.1"/>
    </source>
</evidence>
<keyword evidence="2" id="KW-1185">Reference proteome</keyword>
<dbReference type="EMBL" id="LRGB01026562">
    <property type="protein sequence ID" value="KZR95964.1"/>
    <property type="molecule type" value="Genomic_DNA"/>
</dbReference>
<accession>A0A162CXX7</accession>
<name>A0A162CXX7_9CRUS</name>
<proteinExistence type="predicted"/>
<reference evidence="1 2" key="1">
    <citation type="submission" date="2016-03" db="EMBL/GenBank/DDBJ databases">
        <title>EvidentialGene: Evidence-directed Construction of Genes on Genomes.</title>
        <authorList>
            <person name="Gilbert D.G."/>
            <person name="Choi J.-H."/>
            <person name="Mockaitis K."/>
            <person name="Colbourne J."/>
            <person name="Pfrender M."/>
        </authorList>
    </citation>
    <scope>NUCLEOTIDE SEQUENCE [LARGE SCALE GENOMIC DNA]</scope>
    <source>
        <strain evidence="1 2">Xinb3</strain>
        <tissue evidence="1">Complete organism</tissue>
    </source>
</reference>
<protein>
    <submittedName>
        <fullName evidence="1">Uncharacterized protein</fullName>
    </submittedName>
</protein>
<dbReference type="OrthoDB" id="6375474at2759"/>
<sequence>KPHIYLPHLVSHRLILNTTFIHAKPTARLRGISCKVASVGTRLERFHHTIKDVLQKSKRLLDVIRTLVNIVLLRLSDRPMKQNIRELRFSTKSKHPLLQNYAKSISPYAWSKLKG</sequence>
<evidence type="ECO:0000313" key="2">
    <source>
        <dbReference type="Proteomes" id="UP000076858"/>
    </source>
</evidence>
<gene>
    <name evidence="1" type="ORF">APZ42_009961</name>
</gene>